<dbReference type="SUPFAM" id="SSF82199">
    <property type="entry name" value="SET domain"/>
    <property type="match status" value="1"/>
</dbReference>
<feature type="region of interest" description="Disordered" evidence="16">
    <location>
        <begin position="361"/>
        <end position="392"/>
    </location>
</feature>
<feature type="region of interest" description="Disordered" evidence="16">
    <location>
        <begin position="460"/>
        <end position="479"/>
    </location>
</feature>
<keyword evidence="7 15" id="KW-0863">Zinc-finger</keyword>
<organism evidence="22 23">
    <name type="scientific">Ceutorhynchus assimilis</name>
    <name type="common">cabbage seed weevil</name>
    <dbReference type="NCBI Taxonomy" id="467358"/>
    <lineage>
        <taxon>Eukaryota</taxon>
        <taxon>Metazoa</taxon>
        <taxon>Ecdysozoa</taxon>
        <taxon>Arthropoda</taxon>
        <taxon>Hexapoda</taxon>
        <taxon>Insecta</taxon>
        <taxon>Pterygota</taxon>
        <taxon>Neoptera</taxon>
        <taxon>Endopterygota</taxon>
        <taxon>Coleoptera</taxon>
        <taxon>Polyphaga</taxon>
        <taxon>Cucujiformia</taxon>
        <taxon>Curculionidae</taxon>
        <taxon>Ceutorhynchinae</taxon>
        <taxon>Ceutorhynchus</taxon>
    </lineage>
</organism>
<dbReference type="InterPro" id="IPR001965">
    <property type="entry name" value="Znf_PHD"/>
</dbReference>
<feature type="region of interest" description="Disordered" evidence="16">
    <location>
        <begin position="1704"/>
        <end position="1726"/>
    </location>
</feature>
<feature type="domain" description="SET" evidence="18">
    <location>
        <begin position="2257"/>
        <end position="2373"/>
    </location>
</feature>
<keyword evidence="11" id="KW-0103">Bromodomain</keyword>
<dbReference type="OrthoDB" id="308383at2759"/>
<dbReference type="SMART" id="SM00508">
    <property type="entry name" value="PostSET"/>
    <property type="match status" value="1"/>
</dbReference>
<dbReference type="SMART" id="SM00317">
    <property type="entry name" value="SET"/>
    <property type="match status" value="1"/>
</dbReference>
<gene>
    <name evidence="22" type="ORF">CEUTPL_LOCUS144</name>
</gene>
<evidence type="ECO:0000256" key="6">
    <source>
        <dbReference type="ARBA" id="ARBA00022737"/>
    </source>
</evidence>
<dbReference type="GO" id="GO:0035097">
    <property type="term" value="C:histone methyltransferase complex"/>
    <property type="evidence" value="ECO:0007669"/>
    <property type="project" value="TreeGrafter"/>
</dbReference>
<dbReference type="CDD" id="cd15508">
    <property type="entry name" value="PHD3_KMT2A_like"/>
    <property type="match status" value="1"/>
</dbReference>
<dbReference type="PROSITE" id="PS51542">
    <property type="entry name" value="FYRN"/>
    <property type="match status" value="1"/>
</dbReference>
<keyword evidence="10" id="KW-0805">Transcription regulation</keyword>
<feature type="domain" description="Post-SET" evidence="19">
    <location>
        <begin position="2379"/>
        <end position="2395"/>
    </location>
</feature>
<dbReference type="GO" id="GO:0045893">
    <property type="term" value="P:positive regulation of DNA-templated transcription"/>
    <property type="evidence" value="ECO:0007669"/>
    <property type="project" value="TreeGrafter"/>
</dbReference>
<keyword evidence="23" id="KW-1185">Reference proteome</keyword>
<dbReference type="FunFam" id="2.170.270.10:FF:000004">
    <property type="entry name" value="Histone-lysine N-methyltransferase"/>
    <property type="match status" value="1"/>
</dbReference>
<evidence type="ECO:0000256" key="1">
    <source>
        <dbReference type="ARBA" id="ARBA00004123"/>
    </source>
</evidence>
<evidence type="ECO:0000256" key="8">
    <source>
        <dbReference type="ARBA" id="ARBA00022833"/>
    </source>
</evidence>
<proteinExistence type="predicted"/>
<dbReference type="Proteomes" id="UP001152799">
    <property type="component" value="Chromosome 1"/>
</dbReference>
<dbReference type="InterPro" id="IPR046341">
    <property type="entry name" value="SET_dom_sf"/>
</dbReference>
<feature type="domain" description="PHD-type" evidence="17">
    <location>
        <begin position="541"/>
        <end position="591"/>
    </location>
</feature>
<dbReference type="SMART" id="SM00541">
    <property type="entry name" value="FYRN"/>
    <property type="match status" value="1"/>
</dbReference>
<dbReference type="Pfam" id="PF00856">
    <property type="entry name" value="SET"/>
    <property type="match status" value="1"/>
</dbReference>
<dbReference type="EMBL" id="OU892277">
    <property type="protein sequence ID" value="CAG9759392.1"/>
    <property type="molecule type" value="Genomic_DNA"/>
</dbReference>
<feature type="compositionally biased region" description="Low complexity" evidence="16">
    <location>
        <begin position="466"/>
        <end position="479"/>
    </location>
</feature>
<comment type="subcellular location">
    <subcellularLocation>
        <location evidence="1">Nucleus</location>
    </subcellularLocation>
</comment>
<evidence type="ECO:0000259" key="19">
    <source>
        <dbReference type="PROSITE" id="PS50868"/>
    </source>
</evidence>
<dbReference type="Gene3D" id="3.30.40.10">
    <property type="entry name" value="Zinc/RING finger domain, C3HC4 (zinc finger)"/>
    <property type="match status" value="2"/>
</dbReference>
<dbReference type="InterPro" id="IPR019787">
    <property type="entry name" value="Znf_PHD-finger"/>
</dbReference>
<dbReference type="PROSITE" id="PS51543">
    <property type="entry name" value="FYRC"/>
    <property type="match status" value="1"/>
</dbReference>
<dbReference type="SMART" id="SM00249">
    <property type="entry name" value="PHD"/>
    <property type="match status" value="4"/>
</dbReference>
<dbReference type="GO" id="GO:0003700">
    <property type="term" value="F:DNA-binding transcription factor activity"/>
    <property type="evidence" value="ECO:0007669"/>
    <property type="project" value="InterPro"/>
</dbReference>
<keyword evidence="14" id="KW-0539">Nucleus</keyword>
<protein>
    <recommendedName>
        <fullName evidence="24">[Histone H3]-lysine(4) N-trimethyltransferase</fullName>
    </recommendedName>
</protein>
<keyword evidence="4" id="KW-0949">S-adenosyl-L-methionine</keyword>
<evidence type="ECO:0000256" key="7">
    <source>
        <dbReference type="ARBA" id="ARBA00022771"/>
    </source>
</evidence>
<feature type="compositionally biased region" description="Polar residues" evidence="16">
    <location>
        <begin position="27"/>
        <end position="41"/>
    </location>
</feature>
<evidence type="ECO:0000256" key="12">
    <source>
        <dbReference type="ARBA" id="ARBA00023125"/>
    </source>
</evidence>
<evidence type="ECO:0000256" key="16">
    <source>
        <dbReference type="SAM" id="MobiDB-lite"/>
    </source>
</evidence>
<keyword evidence="2" id="KW-0489">Methyltransferase</keyword>
<dbReference type="CDD" id="cd19170">
    <property type="entry name" value="SET_KMT2A_2B"/>
    <property type="match status" value="1"/>
</dbReference>
<evidence type="ECO:0000256" key="5">
    <source>
        <dbReference type="ARBA" id="ARBA00022723"/>
    </source>
</evidence>
<dbReference type="PANTHER" id="PTHR45838">
    <property type="entry name" value="HISTONE-LYSINE-N-METHYLTRANSFERASE 2 KMT2 FAMILY MEMBER"/>
    <property type="match status" value="1"/>
</dbReference>
<dbReference type="InterPro" id="IPR001214">
    <property type="entry name" value="SET_dom"/>
</dbReference>
<evidence type="ECO:0000256" key="10">
    <source>
        <dbReference type="ARBA" id="ARBA00023015"/>
    </source>
</evidence>
<evidence type="ECO:0000256" key="2">
    <source>
        <dbReference type="ARBA" id="ARBA00022603"/>
    </source>
</evidence>
<dbReference type="CDD" id="cd15506">
    <property type="entry name" value="PHD1_KMT2A_like"/>
    <property type="match status" value="1"/>
</dbReference>
<feature type="domain" description="Nuclear receptor" evidence="20">
    <location>
        <begin position="219"/>
        <end position="325"/>
    </location>
</feature>
<dbReference type="SMART" id="SM00542">
    <property type="entry name" value="FYRC"/>
    <property type="match status" value="1"/>
</dbReference>
<dbReference type="InterPro" id="IPR001628">
    <property type="entry name" value="Znf_hrmn_rcpt"/>
</dbReference>
<dbReference type="PROSITE" id="PS51030">
    <property type="entry name" value="NUCLEAR_REC_DBD_2"/>
    <property type="match status" value="1"/>
</dbReference>
<dbReference type="InterPro" id="IPR011011">
    <property type="entry name" value="Znf_FYVE_PHD"/>
</dbReference>
<evidence type="ECO:0000259" key="17">
    <source>
        <dbReference type="PROSITE" id="PS50016"/>
    </source>
</evidence>
<dbReference type="GO" id="GO:0042800">
    <property type="term" value="F:histone H3K4 methyltransferase activity"/>
    <property type="evidence" value="ECO:0007669"/>
    <property type="project" value="TreeGrafter"/>
</dbReference>
<evidence type="ECO:0000259" key="20">
    <source>
        <dbReference type="PROSITE" id="PS51030"/>
    </source>
</evidence>
<keyword evidence="6" id="KW-0677">Repeat</keyword>
<feature type="compositionally biased region" description="Polar residues" evidence="16">
    <location>
        <begin position="375"/>
        <end position="389"/>
    </location>
</feature>
<evidence type="ECO:0000256" key="14">
    <source>
        <dbReference type="ARBA" id="ARBA00023242"/>
    </source>
</evidence>
<evidence type="ECO:0000256" key="13">
    <source>
        <dbReference type="ARBA" id="ARBA00023163"/>
    </source>
</evidence>
<dbReference type="GO" id="GO:0032259">
    <property type="term" value="P:methylation"/>
    <property type="evidence" value="ECO:0007669"/>
    <property type="project" value="UniProtKB-KW"/>
</dbReference>
<evidence type="ECO:0000256" key="3">
    <source>
        <dbReference type="ARBA" id="ARBA00022679"/>
    </source>
</evidence>
<dbReference type="InterPro" id="IPR003616">
    <property type="entry name" value="Post-SET_dom"/>
</dbReference>
<dbReference type="Pfam" id="PF05964">
    <property type="entry name" value="FYRN"/>
    <property type="match status" value="1"/>
</dbReference>
<dbReference type="Gene3D" id="2.170.270.10">
    <property type="entry name" value="SET domain"/>
    <property type="match status" value="1"/>
</dbReference>
<dbReference type="PROSITE" id="PS50868">
    <property type="entry name" value="POST_SET"/>
    <property type="match status" value="1"/>
</dbReference>
<reference evidence="22" key="1">
    <citation type="submission" date="2022-01" db="EMBL/GenBank/DDBJ databases">
        <authorList>
            <person name="King R."/>
        </authorList>
    </citation>
    <scope>NUCLEOTIDE SEQUENCE</scope>
</reference>
<evidence type="ECO:0000256" key="11">
    <source>
        <dbReference type="ARBA" id="ARBA00023117"/>
    </source>
</evidence>
<keyword evidence="9" id="KW-0156">Chromatin regulator</keyword>
<dbReference type="InterPro" id="IPR003889">
    <property type="entry name" value="FYrich_C"/>
</dbReference>
<sequence>MGRSKFPGKPSKHCHRKRVNVLPPTGDLNQEGHNSSVTDSGASKENKQDDELSENEGESTSQTQKARPLRRRLSRKLSTTMRKNGRQRNFITKVRGKTPLKNNCTARNSISKGHVCKDTNNFVGKFVLPTRSMHSSRVIKPNKRFIDLNETLSVKKKRPMKIQEDKSITLESDSKDNIAFSNGHRVILRQPRLKLPNQIGTQGPFSSNLHNGPGVGPGTIICGVCGAIRYYRFVKQARKFNIYCCESCRKFILKQIKRQNVSARNSNVLICLAGEGTCYVPPVERSQNWKTSKYAYRSRCPACWLKMCIKAFHLPSTLKQNLTQLLPKNMRGLDLSLSNSLPPIIWQKNVEIPTETSEAISNSANQRPVRFRPTRNPQPNNLPTTTSAASDVKRQKIDLKGPRVKHVCRSASIVLGQPLAIFGGDNTDKKAIGESSEQVIEKIGDPIKAKECVRIFSPSATDDDISSNSSNSKSTPEKCISIKKEKSKSLNIPLINKKATDTSSSPILKGILIDYSQDLNLENRHKSGFSLIFTKEFSTTRAMCYLCGSAGKDNMLVCCLCCEPYHSFCVDNYDNNKNLESDWLCIKCTPCQECKGLDKNKISCPKCFKIYHSECFSSKEDATCPKMICKDCTKCQDCGTATAYNLSSFPGNMPLCLNCLDKRKVGMHCPICQHSLEENNSGSKMLECSKCKKWVHSDCEKLTSEQYDILKLLPISSSFTCSHCLEDSDCTWRKSVQNEMYRNFNQVFRQLVKNKTAKIILRKVTTRGSLFKRYMLTNNLDIDNNNYNRDIDKIYSFEESERLQTDPCIPTVNTLLDIKYRLCEYNSVKKFNNDMQEALRVYNSEQIIHIYRNIFQFVFPWFSQSHATSENIPSMPYSHIQLGHPQTYRTPTFNTNDFDNRRCELCQNTGDGLSHQESRLLYCGRNTWVHANCAYWSTNVQEQVDNHLQNVIQTIENSKSIRCTVCDKFGASIQCHTCRSFKFHFMCARKADFKFTLVGKTSFCFKHSAKNSDHILKTEGEFEVNQALFIEQYPKDVLRAEPEKVTCLIGSLCVRTLGNIEPVLSDTPDAIIPSGFSCSRPFWSTKEPWKLVTYIITTSVQNPNCTTLTVDKNFTVDHSLERDSLDRALKALNDWRSVYEKKSEDVDSEDEEEKNGTELLSPELTDTLLEDLPHDILDGISVQDIFPNFSYEDMLGLDNSYTESIAESFKKNDDEDSTMETTDFKSGAREWVRTKSDAGVKSKVPPLSLTVSYKLDSTQPPAIKKRKISKEASNNMLLLQVDGGFDDDSSSECESPTGTHILNTWAISEEPVTCEKCQCTYRTQASYKRHLDSCEMLCTSESDSENMPEHDLAHCENESMVPMSQPGELTVQVNESNQPVIIQAFESFQSQVHTSVVNLVPEHAPAHPTPAPPQVTVQPTFPIAEQTPISLSVPLCIASSITPQIVQPSIEYHQPQTQPMTLQPMQQVLVQRPQPPRREHMMLQHIQPAPTPSFVPFVDAFGQTQTNQSLQYLQLAPQVQPQTQLLQIRSDGNVIGILPNIQPTTVIVQQPQHQLVLDSNGTFGWAQQPQPQIYYGFETIVQNTVMQSQQFLPTPVPGVLAANSSYSTTTQVIQTSKLEPVLDVSANSFVLVNSSGQLEIPQHFQQNQPSTVVTSQTPTLIYSSQPSSTQKPVVTTTQNCISLPTAPFVTDQNIPMNVVPPIPKTPTSHGRPMSRVLPMPTNGARGQKKMTDAAKLFPEIEKPIQIKLEDKYVLSKDITKTIEAPKSKNIKFEILDYKVIKSHNKIDTPQVFKVEENTFKEFEPVEKLSNLSAYEPLKEIEKVKMEMFEKPIKALSTHERGAYLKLKHFNSFENRSKPLRSPQKVKVNLREKPKLEIISHTYQVNRCLRKFEKSLELEINNHPTENNLQKLEDSIQKHKFEMCSPKIKIENITKNDNEDLIVDNMKKEQLDQKEPIEQQLQINPILTPKIEASTPKEIAIDTAMHEEIEKPLKESIRQPLDMPKLEDISTVEKPIRKNQEVYNCINEPKQNCKLKSPNHNIPTSLEVKFKLTLPKPKKEELENEVLKPSTISNISPLEPKLPIKKESETNGAPSIVYTMENKDEGFKCSSTSIADCWAKVLDAVQAARAAHNMSPLPTDGKQMKSVQLTGLKSSHVKYLVEQLPGASKCVKYKPLFKFTPHPQDIASICSHGFGAVRCQPHKHENAEPYDMFSWLSSKHREPFVSLALQTSAVQQSRRMNNFSMAMKFKNLKLTSKNSVGVYRSQIHGKGLFCLRAIEPAEMVIEYAGEVIRSILTDKREKFYNSKSIGCYMFRVDDNFVVDATMKGNAARFINHSCDPNCYSKVVEIMGHKHIIIFALRRIMSGEELTYDYKFPFEEDKIPCTCGARKCRKFLN</sequence>
<keyword evidence="12" id="KW-0238">DNA-binding</keyword>
<dbReference type="GO" id="GO:0043565">
    <property type="term" value="F:sequence-specific DNA binding"/>
    <property type="evidence" value="ECO:0007669"/>
    <property type="project" value="InterPro"/>
</dbReference>
<feature type="region of interest" description="Disordered" evidence="16">
    <location>
        <begin position="1141"/>
        <end position="1162"/>
    </location>
</feature>
<feature type="region of interest" description="Disordered" evidence="16">
    <location>
        <begin position="1"/>
        <end position="88"/>
    </location>
</feature>
<keyword evidence="5" id="KW-0479">Metal-binding</keyword>
<keyword evidence="13" id="KW-0804">Transcription</keyword>
<name>A0A9N9MCD4_9CUCU</name>
<dbReference type="InterPro" id="IPR003888">
    <property type="entry name" value="FYrich_N"/>
</dbReference>
<evidence type="ECO:0008006" key="24">
    <source>
        <dbReference type="Google" id="ProtNLM"/>
    </source>
</evidence>
<dbReference type="PANTHER" id="PTHR45838:SF4">
    <property type="entry name" value="HISTONE-LYSINE N-METHYLTRANSFERASE TRITHORAX"/>
    <property type="match status" value="1"/>
</dbReference>
<dbReference type="InterPro" id="IPR034732">
    <property type="entry name" value="EPHD"/>
</dbReference>
<feature type="domain" description="PHD-type" evidence="21">
    <location>
        <begin position="900"/>
        <end position="1008"/>
    </location>
</feature>
<feature type="compositionally biased region" description="Basic residues" evidence="16">
    <location>
        <begin position="10"/>
        <end position="19"/>
    </location>
</feature>
<evidence type="ECO:0000256" key="9">
    <source>
        <dbReference type="ARBA" id="ARBA00022853"/>
    </source>
</evidence>
<dbReference type="PROSITE" id="PS50280">
    <property type="entry name" value="SET"/>
    <property type="match status" value="1"/>
</dbReference>
<dbReference type="InterPro" id="IPR047219">
    <property type="entry name" value="KMT2A_2B_SET"/>
</dbReference>
<evidence type="ECO:0000256" key="4">
    <source>
        <dbReference type="ARBA" id="ARBA00022691"/>
    </source>
</evidence>
<dbReference type="Pfam" id="PF00628">
    <property type="entry name" value="PHD"/>
    <property type="match status" value="1"/>
</dbReference>
<keyword evidence="8" id="KW-0862">Zinc</keyword>
<keyword evidence="3" id="KW-0808">Transferase</keyword>
<accession>A0A9N9MCD4</accession>
<dbReference type="InterPro" id="IPR013083">
    <property type="entry name" value="Znf_RING/FYVE/PHD"/>
</dbReference>
<dbReference type="SUPFAM" id="SSF57903">
    <property type="entry name" value="FYVE/PHD zinc finger"/>
    <property type="match status" value="2"/>
</dbReference>
<evidence type="ECO:0000259" key="18">
    <source>
        <dbReference type="PROSITE" id="PS50280"/>
    </source>
</evidence>
<dbReference type="GO" id="GO:0008270">
    <property type="term" value="F:zinc ion binding"/>
    <property type="evidence" value="ECO:0007669"/>
    <property type="project" value="UniProtKB-KW"/>
</dbReference>
<evidence type="ECO:0000313" key="22">
    <source>
        <dbReference type="EMBL" id="CAG9759392.1"/>
    </source>
</evidence>
<dbReference type="Gene3D" id="3.30.160.360">
    <property type="match status" value="2"/>
</dbReference>
<dbReference type="PROSITE" id="PS50016">
    <property type="entry name" value="ZF_PHD_2"/>
    <property type="match status" value="2"/>
</dbReference>
<dbReference type="Pfam" id="PF05965">
    <property type="entry name" value="FYRC"/>
    <property type="match status" value="1"/>
</dbReference>
<evidence type="ECO:0000313" key="23">
    <source>
        <dbReference type="Proteomes" id="UP001152799"/>
    </source>
</evidence>
<dbReference type="PROSITE" id="PS51805">
    <property type="entry name" value="EPHD"/>
    <property type="match status" value="1"/>
</dbReference>
<evidence type="ECO:0000256" key="15">
    <source>
        <dbReference type="PROSITE-ProRule" id="PRU00146"/>
    </source>
</evidence>
<feature type="domain" description="PHD-type" evidence="17">
    <location>
        <begin position="666"/>
        <end position="727"/>
    </location>
</feature>
<evidence type="ECO:0000259" key="21">
    <source>
        <dbReference type="PROSITE" id="PS51805"/>
    </source>
</evidence>